<evidence type="ECO:0000259" key="3">
    <source>
        <dbReference type="PROSITE" id="PS50893"/>
    </source>
</evidence>
<dbReference type="PATRIC" id="fig|1273541.4.peg.54"/>
<dbReference type="InterPro" id="IPR003593">
    <property type="entry name" value="AAA+_ATPase"/>
</dbReference>
<dbReference type="Pfam" id="PF00037">
    <property type="entry name" value="Fer4"/>
    <property type="match status" value="1"/>
</dbReference>
<dbReference type="PROSITE" id="PS00211">
    <property type="entry name" value="ABC_TRANSPORTER_1"/>
    <property type="match status" value="2"/>
</dbReference>
<dbReference type="PANTHER" id="PTHR19248">
    <property type="entry name" value="ATP-BINDING TRANSPORT PROTEIN-RELATED"/>
    <property type="match status" value="1"/>
</dbReference>
<evidence type="ECO:0000256" key="2">
    <source>
        <dbReference type="ARBA" id="ARBA00022840"/>
    </source>
</evidence>
<dbReference type="PROSITE" id="PS50893">
    <property type="entry name" value="ABC_TRANSPORTER_2"/>
    <property type="match status" value="2"/>
</dbReference>
<name>A0A0P0N168_9CREN</name>
<evidence type="ECO:0000259" key="4">
    <source>
        <dbReference type="PROSITE" id="PS51379"/>
    </source>
</evidence>
<dbReference type="InterPro" id="IPR027417">
    <property type="entry name" value="P-loop_NTPase"/>
</dbReference>
<organism evidence="5 6">
    <name type="scientific">Pyrodictium delaneyi</name>
    <dbReference type="NCBI Taxonomy" id="1273541"/>
    <lineage>
        <taxon>Archaea</taxon>
        <taxon>Thermoproteota</taxon>
        <taxon>Thermoprotei</taxon>
        <taxon>Desulfurococcales</taxon>
        <taxon>Pyrodictiaceae</taxon>
        <taxon>Pyrodictium</taxon>
    </lineage>
</organism>
<dbReference type="SUPFAM" id="SSF54862">
    <property type="entry name" value="4Fe-4S ferredoxins"/>
    <property type="match status" value="1"/>
</dbReference>
<dbReference type="FunFam" id="3.40.50.300:FF:000152">
    <property type="entry name" value="ATP-binding cassette, sub-family E, member 1"/>
    <property type="match status" value="1"/>
</dbReference>
<feature type="domain" description="ABC transporter" evidence="3">
    <location>
        <begin position="121"/>
        <end position="359"/>
    </location>
</feature>
<dbReference type="AlphaFoldDB" id="A0A0P0N168"/>
<keyword evidence="1" id="KW-0547">Nucleotide-binding</keyword>
<dbReference type="Pfam" id="PF00005">
    <property type="entry name" value="ABC_tran"/>
    <property type="match status" value="2"/>
</dbReference>
<accession>A0A0P0N168</accession>
<dbReference type="GO" id="GO:0005524">
    <property type="term" value="F:ATP binding"/>
    <property type="evidence" value="ECO:0007669"/>
    <property type="project" value="UniProtKB-KW"/>
</dbReference>
<dbReference type="InterPro" id="IPR013283">
    <property type="entry name" value="RLI1"/>
</dbReference>
<dbReference type="Pfam" id="PF04068">
    <property type="entry name" value="Fer4_RLI"/>
    <property type="match status" value="1"/>
</dbReference>
<feature type="domain" description="ABC transporter" evidence="3">
    <location>
        <begin position="379"/>
        <end position="611"/>
    </location>
</feature>
<dbReference type="SMART" id="SM00382">
    <property type="entry name" value="AAA"/>
    <property type="match status" value="2"/>
</dbReference>
<dbReference type="GO" id="GO:0016887">
    <property type="term" value="F:ATP hydrolysis activity"/>
    <property type="evidence" value="ECO:0007669"/>
    <property type="project" value="InterPro"/>
</dbReference>
<dbReference type="STRING" id="1273541.Pyrde_0052"/>
<reference evidence="5 6" key="1">
    <citation type="submission" date="2015-10" db="EMBL/GenBank/DDBJ databases">
        <title>Complete genome sequence of hyperthermophilic archaeon Pyrodictium delaneyi Su06.</title>
        <authorList>
            <person name="Jung J.-H."/>
            <person name="Lin J."/>
            <person name="Holden J.F."/>
            <person name="Park C.-S."/>
        </authorList>
    </citation>
    <scope>NUCLEOTIDE SEQUENCE [LARGE SCALE GENOMIC DNA]</scope>
    <source>
        <strain evidence="5 6">Su06</strain>
    </source>
</reference>
<proteinExistence type="predicted"/>
<evidence type="ECO:0000313" key="6">
    <source>
        <dbReference type="Proteomes" id="UP000058613"/>
    </source>
</evidence>
<dbReference type="PROSITE" id="PS00198">
    <property type="entry name" value="4FE4S_FER_1"/>
    <property type="match status" value="1"/>
</dbReference>
<evidence type="ECO:0000313" key="5">
    <source>
        <dbReference type="EMBL" id="ALL00102.1"/>
    </source>
</evidence>
<dbReference type="PRINTS" id="PR01868">
    <property type="entry name" value="ABCEFAMILY"/>
</dbReference>
<protein>
    <submittedName>
        <fullName evidence="5">Putative ATPase</fullName>
    </submittedName>
</protein>
<dbReference type="InterPro" id="IPR007209">
    <property type="entry name" value="RNaseL-inhib-like_metal-bd_dom"/>
</dbReference>
<dbReference type="SUPFAM" id="SSF52540">
    <property type="entry name" value="P-loop containing nucleoside triphosphate hydrolases"/>
    <property type="match status" value="2"/>
</dbReference>
<sequence>MVVGLCHRSVLIPVLPQRSYTIGFSAGVSVESYEPVWACPKARGCPVTRVAVIDYELCKPSKCNKECIAFCPVNLTGGTAIEIDNARKKPVIYEETCIGCGICVKKCPFKAISIVNLPDELEKMLVHRYGKNGFKLYGLPIPREGKILGVIGKNGAGKSTALRILAGELRPNLGRVEDKPPEWDEVVRQFRGTELQNYFRMLAEGKIRAAHKIQYVDMVPRRVRGKLSTLLEKADERGIWKELVKELNLSHLLDRDIRQLSGGELQRFLVAAVLSKDANLYLFDEPSSYLDIRERIRVARVIRRYVPSGSYVVVVEHDIAMLDYLSDHVVVMYGEPGVYGIASKPYGVRTGINHFLKGYLPAENMRIRSEPIKYTISFTQQQEVQQTRRYIGWSRLVVRLDGFTLEAEPGELHEGEVLGVVGPNGIGKTTFVRTLAGELEPAEGNIDKPEGQLRISYKPQYVNPENLGGDATVEQLLREANPSTLSPGSWLNVEIVRRLRVDRLLDRRIAELSGGELQKVAVAVALAREADIYLLDEPSAYLDVEERLSVAKAIRRLTEARGAAAIIVEHDIAVQDYIASRILVFTGTPGSHGKASKPLPLPEGMNLFLRELGITIRKDPETGRPRINKEDSFLDRMQKRLGKYYYIPRPGEKEEKEEE</sequence>
<dbReference type="NCBIfam" id="NF009945">
    <property type="entry name" value="PRK13409.1"/>
    <property type="match status" value="1"/>
</dbReference>
<dbReference type="InterPro" id="IPR017900">
    <property type="entry name" value="4Fe4S_Fe_S_CS"/>
</dbReference>
<gene>
    <name evidence="5" type="ORF">Pyrde_0052</name>
</gene>
<dbReference type="Gene3D" id="3.40.50.300">
    <property type="entry name" value="P-loop containing nucleotide triphosphate hydrolases"/>
    <property type="match status" value="2"/>
</dbReference>
<dbReference type="InterPro" id="IPR003439">
    <property type="entry name" value="ABC_transporter-like_ATP-bd"/>
</dbReference>
<dbReference type="InterPro" id="IPR017896">
    <property type="entry name" value="4Fe4S_Fe-S-bd"/>
</dbReference>
<keyword evidence="2" id="KW-0067">ATP-binding</keyword>
<dbReference type="EMBL" id="CP013011">
    <property type="protein sequence ID" value="ALL00102.1"/>
    <property type="molecule type" value="Genomic_DNA"/>
</dbReference>
<dbReference type="KEGG" id="pdl:Pyrde_0052"/>
<evidence type="ECO:0000256" key="1">
    <source>
        <dbReference type="ARBA" id="ARBA00022741"/>
    </source>
</evidence>
<dbReference type="GO" id="GO:0016491">
    <property type="term" value="F:oxidoreductase activity"/>
    <property type="evidence" value="ECO:0007669"/>
    <property type="project" value="UniProtKB-ARBA"/>
</dbReference>
<dbReference type="FunFam" id="3.40.50.300:FF:001546">
    <property type="entry name" value="RNase L inhibitor homolog"/>
    <property type="match status" value="1"/>
</dbReference>
<dbReference type="InterPro" id="IPR017871">
    <property type="entry name" value="ABC_transporter-like_CS"/>
</dbReference>
<dbReference type="PROSITE" id="PS51379">
    <property type="entry name" value="4FE4S_FER_2"/>
    <property type="match status" value="1"/>
</dbReference>
<dbReference type="Proteomes" id="UP000058613">
    <property type="component" value="Chromosome"/>
</dbReference>
<feature type="domain" description="4Fe-4S ferredoxin-type" evidence="4">
    <location>
        <begin position="88"/>
        <end position="117"/>
    </location>
</feature>